<dbReference type="InterPro" id="IPR052721">
    <property type="entry name" value="ET_Amicyanin"/>
</dbReference>
<dbReference type="PANTHER" id="PTHR36507">
    <property type="entry name" value="BLL1555 PROTEIN"/>
    <property type="match status" value="1"/>
</dbReference>
<proteinExistence type="predicted"/>
<sequence length="163" mass="17662">MEFDLKSKPILISFVFGAIILVVGIAFAAIKMSSKPSVINEEQAGTPAVKTEEGNPRVIVTEPEKYSKQMEEAAKNAAPTTPVVVTISDANFVPAEVTVKAPFIVTFTNKSEVAHSVKGTSGKWGSLKELEPGESYSQQFDVAGTYEYYDPLNTEMKGRVVVE</sequence>
<comment type="caution">
    <text evidence="3">The sequence shown here is derived from an EMBL/GenBank/DDBJ whole genome shotgun (WGS) entry which is preliminary data.</text>
</comment>
<protein>
    <recommendedName>
        <fullName evidence="2">EfeO-type cupredoxin-like domain-containing protein</fullName>
    </recommendedName>
</protein>
<dbReference type="PANTHER" id="PTHR36507:SF1">
    <property type="entry name" value="BLL1555 PROTEIN"/>
    <property type="match status" value="1"/>
</dbReference>
<dbReference type="SUPFAM" id="SSF49503">
    <property type="entry name" value="Cupredoxins"/>
    <property type="match status" value="1"/>
</dbReference>
<dbReference type="InterPro" id="IPR008972">
    <property type="entry name" value="Cupredoxin"/>
</dbReference>
<dbReference type="Proteomes" id="UP000231388">
    <property type="component" value="Unassembled WGS sequence"/>
</dbReference>
<gene>
    <name evidence="3" type="ORF">COX53_00950</name>
</gene>
<feature type="domain" description="EfeO-type cupredoxin-like" evidence="2">
    <location>
        <begin position="74"/>
        <end position="162"/>
    </location>
</feature>
<evidence type="ECO:0000256" key="1">
    <source>
        <dbReference type="SAM" id="Phobius"/>
    </source>
</evidence>
<dbReference type="EMBL" id="PCQY01000012">
    <property type="protein sequence ID" value="PIP04725.1"/>
    <property type="molecule type" value="Genomic_DNA"/>
</dbReference>
<keyword evidence="1" id="KW-1133">Transmembrane helix</keyword>
<reference evidence="3 4" key="1">
    <citation type="submission" date="2017-09" db="EMBL/GenBank/DDBJ databases">
        <title>Depth-based differentiation of microbial function through sediment-hosted aquifers and enrichment of novel symbionts in the deep terrestrial subsurface.</title>
        <authorList>
            <person name="Probst A.J."/>
            <person name="Ladd B."/>
            <person name="Jarett J.K."/>
            <person name="Geller-Mcgrath D.E."/>
            <person name="Sieber C.M."/>
            <person name="Emerson J.B."/>
            <person name="Anantharaman K."/>
            <person name="Thomas B.C."/>
            <person name="Malmstrom R."/>
            <person name="Stieglmeier M."/>
            <person name="Klingl A."/>
            <person name="Woyke T."/>
            <person name="Ryan C.M."/>
            <person name="Banfield J.F."/>
        </authorList>
    </citation>
    <scope>NUCLEOTIDE SEQUENCE [LARGE SCALE GENOMIC DNA]</scope>
    <source>
        <strain evidence="3">CG23_combo_of_CG06-09_8_20_14_all_40_14</strain>
    </source>
</reference>
<keyword evidence="1" id="KW-0812">Transmembrane</keyword>
<dbReference type="Pfam" id="PF13473">
    <property type="entry name" value="Cupredoxin_1"/>
    <property type="match status" value="1"/>
</dbReference>
<feature type="transmembrane region" description="Helical" evidence="1">
    <location>
        <begin position="12"/>
        <end position="30"/>
    </location>
</feature>
<evidence type="ECO:0000259" key="2">
    <source>
        <dbReference type="Pfam" id="PF13473"/>
    </source>
</evidence>
<dbReference type="AlphaFoldDB" id="A0A2G9XCM0"/>
<accession>A0A2G9XCM0</accession>
<evidence type="ECO:0000313" key="3">
    <source>
        <dbReference type="EMBL" id="PIP04725.1"/>
    </source>
</evidence>
<evidence type="ECO:0000313" key="4">
    <source>
        <dbReference type="Proteomes" id="UP000231388"/>
    </source>
</evidence>
<organism evidence="3 4">
    <name type="scientific">candidate division WWE3 bacterium CG23_combo_of_CG06-09_8_20_14_all_40_14</name>
    <dbReference type="NCBI Taxonomy" id="1975095"/>
    <lineage>
        <taxon>Bacteria</taxon>
        <taxon>Katanobacteria</taxon>
    </lineage>
</organism>
<name>A0A2G9XCM0_UNCKA</name>
<dbReference type="Gene3D" id="2.60.40.420">
    <property type="entry name" value="Cupredoxins - blue copper proteins"/>
    <property type="match status" value="1"/>
</dbReference>
<dbReference type="InterPro" id="IPR028096">
    <property type="entry name" value="EfeO_Cupredoxin"/>
</dbReference>
<keyword evidence="1" id="KW-0472">Membrane</keyword>